<dbReference type="InterPro" id="IPR050834">
    <property type="entry name" value="Glycosyltransf_2"/>
</dbReference>
<dbReference type="RefSeq" id="WP_131596766.1">
    <property type="nucleotide sequence ID" value="NZ_SJSL01000003.1"/>
</dbReference>
<protein>
    <submittedName>
        <fullName evidence="2">Glycosyltransferase</fullName>
    </submittedName>
</protein>
<dbReference type="EMBL" id="SJSL01000003">
    <property type="protein sequence ID" value="TCD00417.1"/>
    <property type="molecule type" value="Genomic_DNA"/>
</dbReference>
<name>A0A4V2ML33_9SPHI</name>
<feature type="domain" description="Glycosyltransferase 2-like" evidence="1">
    <location>
        <begin position="25"/>
        <end position="171"/>
    </location>
</feature>
<dbReference type="PANTHER" id="PTHR43685">
    <property type="entry name" value="GLYCOSYLTRANSFERASE"/>
    <property type="match status" value="1"/>
</dbReference>
<dbReference type="InterPro" id="IPR029044">
    <property type="entry name" value="Nucleotide-diphossugar_trans"/>
</dbReference>
<dbReference type="OrthoDB" id="9815829at2"/>
<comment type="caution">
    <text evidence="2">The sequence shown here is derived from an EMBL/GenBank/DDBJ whole genome shotgun (WGS) entry which is preliminary data.</text>
</comment>
<organism evidence="2 3">
    <name type="scientific">Pedobacter psychroterrae</name>
    <dbReference type="NCBI Taxonomy" id="2530453"/>
    <lineage>
        <taxon>Bacteria</taxon>
        <taxon>Pseudomonadati</taxon>
        <taxon>Bacteroidota</taxon>
        <taxon>Sphingobacteriia</taxon>
        <taxon>Sphingobacteriales</taxon>
        <taxon>Sphingobacteriaceae</taxon>
        <taxon>Pedobacter</taxon>
    </lineage>
</organism>
<dbReference type="Proteomes" id="UP000293347">
    <property type="component" value="Unassembled WGS sequence"/>
</dbReference>
<keyword evidence="2" id="KW-0808">Transferase</keyword>
<accession>A0A4V2ML33</accession>
<evidence type="ECO:0000259" key="1">
    <source>
        <dbReference type="Pfam" id="PF00535"/>
    </source>
</evidence>
<evidence type="ECO:0000313" key="3">
    <source>
        <dbReference type="Proteomes" id="UP000293347"/>
    </source>
</evidence>
<dbReference type="InterPro" id="IPR001173">
    <property type="entry name" value="Glyco_trans_2-like"/>
</dbReference>
<dbReference type="Pfam" id="PF00535">
    <property type="entry name" value="Glycos_transf_2"/>
    <property type="match status" value="1"/>
</dbReference>
<evidence type="ECO:0000313" key="2">
    <source>
        <dbReference type="EMBL" id="TCD00417.1"/>
    </source>
</evidence>
<sequence>MSLRIPISPPIIAAISANKDRPLFSVMIPAYNCINYIEMALKSVLIQDMGPDLMQIEVVDDCSTDGDVAALVETIGGGRVGYYRQPTNVGSLRNFETCLNRSRGSLVHLLHGDDYVDPGFYTEIKMLFEKFPEIGAAFAEYRYVDESGTTLWNRELIASTPGILDKWLYQIAQSSMTQVVAMVVKRSVYEHLGGFYGVHYGEDWEMWTRIAASYPVAYSPEILANYRVHTKNITGESLLSGQAIKDIYKVIDVIQNYLPDSERKRIKRNSKKNYSEYYAQVAHKLYHDYQNPSAGVKLATDALKMYPSKKTVSSAFKIYFKYLIGYKNDNSAAGGQ</sequence>
<dbReference type="SUPFAM" id="SSF53448">
    <property type="entry name" value="Nucleotide-diphospho-sugar transferases"/>
    <property type="match status" value="1"/>
</dbReference>
<dbReference type="PANTHER" id="PTHR43685:SF2">
    <property type="entry name" value="GLYCOSYLTRANSFERASE 2-LIKE DOMAIN-CONTAINING PROTEIN"/>
    <property type="match status" value="1"/>
</dbReference>
<proteinExistence type="predicted"/>
<dbReference type="GO" id="GO:0016740">
    <property type="term" value="F:transferase activity"/>
    <property type="evidence" value="ECO:0007669"/>
    <property type="project" value="UniProtKB-KW"/>
</dbReference>
<keyword evidence="3" id="KW-1185">Reference proteome</keyword>
<dbReference type="Gene3D" id="3.90.550.10">
    <property type="entry name" value="Spore Coat Polysaccharide Biosynthesis Protein SpsA, Chain A"/>
    <property type="match status" value="1"/>
</dbReference>
<dbReference type="AlphaFoldDB" id="A0A4V2ML33"/>
<reference evidence="2 3" key="1">
    <citation type="submission" date="2019-02" db="EMBL/GenBank/DDBJ databases">
        <title>Pedobacter sp. RP-1-14 sp. nov., isolated from Arctic soil.</title>
        <authorList>
            <person name="Dahal R.H."/>
        </authorList>
    </citation>
    <scope>NUCLEOTIDE SEQUENCE [LARGE SCALE GENOMIC DNA]</scope>
    <source>
        <strain evidence="2 3">RP-1-14</strain>
    </source>
</reference>
<gene>
    <name evidence="2" type="ORF">EZ437_14425</name>
</gene>